<feature type="chain" id="PRO_5002099631" evidence="12">
    <location>
        <begin position="24"/>
        <end position="636"/>
    </location>
</feature>
<evidence type="ECO:0000256" key="6">
    <source>
        <dbReference type="ARBA" id="ARBA00023136"/>
    </source>
</evidence>
<feature type="transmembrane region" description="Helical" evidence="11">
    <location>
        <begin position="348"/>
        <end position="375"/>
    </location>
</feature>
<evidence type="ECO:0000256" key="10">
    <source>
        <dbReference type="SAM" id="MobiDB-lite"/>
    </source>
</evidence>
<feature type="domain" description="G-protein coupled receptors family 2 profile 2" evidence="14">
    <location>
        <begin position="258"/>
        <end position="563"/>
    </location>
</feature>
<protein>
    <submittedName>
        <fullName evidence="15">Frizzled A1</fullName>
    </submittedName>
</protein>
<keyword evidence="6 11" id="KW-0472">Membrane</keyword>
<dbReference type="Gene3D" id="1.20.1070.10">
    <property type="entry name" value="Rhodopsin 7-helix transmembrane proteins"/>
    <property type="match status" value="1"/>
</dbReference>
<dbReference type="InterPro" id="IPR020067">
    <property type="entry name" value="Frizzled_dom"/>
</dbReference>
<evidence type="ECO:0000256" key="8">
    <source>
        <dbReference type="ARBA" id="ARBA00023170"/>
    </source>
</evidence>
<dbReference type="Pfam" id="PF01392">
    <property type="entry name" value="Fz"/>
    <property type="match status" value="1"/>
</dbReference>
<evidence type="ECO:0000256" key="12">
    <source>
        <dbReference type="SAM" id="SignalP"/>
    </source>
</evidence>
<evidence type="ECO:0000256" key="4">
    <source>
        <dbReference type="ARBA" id="ARBA00022692"/>
    </source>
</evidence>
<dbReference type="GO" id="GO:0017147">
    <property type="term" value="F:Wnt-protein binding"/>
    <property type="evidence" value="ECO:0007669"/>
    <property type="project" value="TreeGrafter"/>
</dbReference>
<dbReference type="InterPro" id="IPR017981">
    <property type="entry name" value="GPCR_2-like_7TM"/>
</dbReference>
<evidence type="ECO:0000256" key="11">
    <source>
        <dbReference type="SAM" id="Phobius"/>
    </source>
</evidence>
<feature type="region of interest" description="Disordered" evidence="10">
    <location>
        <begin position="592"/>
        <end position="621"/>
    </location>
</feature>
<dbReference type="PROSITE" id="PS50261">
    <property type="entry name" value="G_PROTEIN_RECEP_F2_4"/>
    <property type="match status" value="1"/>
</dbReference>
<keyword evidence="7 9" id="KW-1015">Disulfide bond</keyword>
<reference evidence="15" key="1">
    <citation type="journal article" date="2015" name="Evol. Dev.">
        <title>Insights into Frizzled evolution and new perspectives.</title>
        <authorList>
            <person name="Schenkelaars Q."/>
            <person name="Fierro-Constain L."/>
            <person name="Renard E."/>
            <person name="Hill A.L."/>
            <person name="Borchiellini C."/>
        </authorList>
    </citation>
    <scope>NUCLEOTIDE SEQUENCE</scope>
</reference>
<evidence type="ECO:0000256" key="1">
    <source>
        <dbReference type="ARBA" id="ARBA00004141"/>
    </source>
</evidence>
<evidence type="ECO:0000256" key="2">
    <source>
        <dbReference type="ARBA" id="ARBA00008077"/>
    </source>
</evidence>
<dbReference type="GO" id="GO:0060070">
    <property type="term" value="P:canonical Wnt signaling pathway"/>
    <property type="evidence" value="ECO:0007669"/>
    <property type="project" value="TreeGrafter"/>
</dbReference>
<dbReference type="PANTHER" id="PTHR11309:SF47">
    <property type="entry name" value="FRIZZLED"/>
    <property type="match status" value="1"/>
</dbReference>
<feature type="signal peptide" evidence="12">
    <location>
        <begin position="1"/>
        <end position="23"/>
    </location>
</feature>
<name>A0A0B5CM76_OSCLO</name>
<evidence type="ECO:0000256" key="5">
    <source>
        <dbReference type="ARBA" id="ARBA00022989"/>
    </source>
</evidence>
<evidence type="ECO:0000256" key="9">
    <source>
        <dbReference type="PROSITE-ProRule" id="PRU00090"/>
    </source>
</evidence>
<dbReference type="PROSITE" id="PS50038">
    <property type="entry name" value="FZ"/>
    <property type="match status" value="1"/>
</dbReference>
<proteinExistence type="evidence at transcript level"/>
<feature type="domain" description="FZ" evidence="13">
    <location>
        <begin position="41"/>
        <end position="167"/>
    </location>
</feature>
<feature type="transmembrane region" description="Helical" evidence="11">
    <location>
        <begin position="387"/>
        <end position="406"/>
    </location>
</feature>
<keyword evidence="5 11" id="KW-1133">Transmembrane helix</keyword>
<evidence type="ECO:0000256" key="7">
    <source>
        <dbReference type="ARBA" id="ARBA00023157"/>
    </source>
</evidence>
<dbReference type="PANTHER" id="PTHR11309">
    <property type="entry name" value="FRIZZLED"/>
    <property type="match status" value="1"/>
</dbReference>
<keyword evidence="3" id="KW-0217">Developmental protein</keyword>
<dbReference type="Pfam" id="PF01534">
    <property type="entry name" value="Frizzled"/>
    <property type="match status" value="1"/>
</dbReference>
<dbReference type="InterPro" id="IPR015526">
    <property type="entry name" value="Frizzled/SFRP"/>
</dbReference>
<feature type="transmembrane region" description="Helical" evidence="11">
    <location>
        <begin position="478"/>
        <end position="503"/>
    </location>
</feature>
<comment type="caution">
    <text evidence="9">Lacks conserved residue(s) required for the propagation of feature annotation.</text>
</comment>
<feature type="transmembrane region" description="Helical" evidence="11">
    <location>
        <begin position="294"/>
        <end position="313"/>
    </location>
</feature>
<dbReference type="GO" id="GO:0035567">
    <property type="term" value="P:non-canonical Wnt signaling pathway"/>
    <property type="evidence" value="ECO:0007669"/>
    <property type="project" value="TreeGrafter"/>
</dbReference>
<dbReference type="Gene3D" id="1.10.2000.10">
    <property type="entry name" value="Frizzled cysteine-rich domain"/>
    <property type="match status" value="1"/>
</dbReference>
<dbReference type="GO" id="GO:0042813">
    <property type="term" value="F:Wnt receptor activity"/>
    <property type="evidence" value="ECO:0007669"/>
    <property type="project" value="TreeGrafter"/>
</dbReference>
<keyword evidence="8" id="KW-0675">Receptor</keyword>
<comment type="similarity">
    <text evidence="2">Belongs to the G-protein coupled receptor Fz/Smo family.</text>
</comment>
<keyword evidence="4 11" id="KW-0812">Transmembrane</keyword>
<feature type="transmembrane region" description="Helical" evidence="11">
    <location>
        <begin position="430"/>
        <end position="457"/>
    </location>
</feature>
<dbReference type="SMART" id="SM01330">
    <property type="entry name" value="Frizzled"/>
    <property type="match status" value="1"/>
</dbReference>
<keyword evidence="12" id="KW-0732">Signal</keyword>
<sequence length="636" mass="71586">MLLCKQTALVCLLLCALSSRTTAQNPTSTAQNDPFDRDLLREDVKCVRIPLKKCLPILQYNYTAFPNLLQQRRAQEAQRDFDVTSRLLSLTTGCSDFMIFFVCSMYAPFCQVDELRGDRVLPPCRNMCESARRGCEGLMRRYRFTWPDEFDCERLPEWDGSDKCAGVNDTELAKAAKQLRDRNRGFAPTVDLPTFQTPPIETTGRTADDLCPQPLRVNASRNDYTFGGHKGCGFPCPPIPSGLPDNWYFTLNERDEFAPNWIFAWALLCTFATFATILTFLIDRERFNYPERPIILLAFCYFVIAVIYLTGYGGLQKGSSHNVACNNRIGFLHQKMNSESISCAVQFLVLYLFTIASALWWVILTLTWYLAAVLAWGTEAINRLSQYFHLCAWAIPAILTIVVLALQKVDGDYLSGVCFVGVRDLASHNIFVVAPLLICLLVGTFFLLAGFYSMFRIRSKVNLPMGMATKDKTRLEKFMARIGIFSIMYTVPAAIVTACLIYESTNRSSWETTQLACASRATAPDCLQGARPSFVVFMIKYFMLLLVGTTSGFWIWSRKTLESWKMFLFRCRCILIDPATMAAATAAAARTESHDPAIPRGTRADSVPKYGPPQAKQPMGSQLICRPPIQDCATRT</sequence>
<feature type="disulfide bond" evidence="9">
    <location>
        <begin position="128"/>
        <end position="152"/>
    </location>
</feature>
<comment type="subcellular location">
    <subcellularLocation>
        <location evidence="1">Membrane</location>
        <topology evidence="1">Multi-pass membrane protein</topology>
    </subcellularLocation>
</comment>
<organism evidence="15">
    <name type="scientific">Oscarella lobularis</name>
    <name type="common">Bubble oscar sponge</name>
    <name type="synonym">Halisarca lobularis</name>
    <dbReference type="NCBI Taxonomy" id="121494"/>
    <lineage>
        <taxon>Eukaryota</taxon>
        <taxon>Metazoa</taxon>
        <taxon>Porifera</taxon>
        <taxon>Homoscleromorpha</taxon>
        <taxon>Homosclerophorida</taxon>
        <taxon>Oscarellidae</taxon>
        <taxon>Oscarella</taxon>
    </lineage>
</organism>
<evidence type="ECO:0000259" key="14">
    <source>
        <dbReference type="PROSITE" id="PS50261"/>
    </source>
</evidence>
<dbReference type="InterPro" id="IPR000539">
    <property type="entry name" value="Frizzled/Smoothened_7TM"/>
</dbReference>
<evidence type="ECO:0000256" key="3">
    <source>
        <dbReference type="ARBA" id="ARBA00022473"/>
    </source>
</evidence>
<dbReference type="EMBL" id="KM365029">
    <property type="protein sequence ID" value="AJE25504.1"/>
    <property type="molecule type" value="mRNA"/>
</dbReference>
<dbReference type="InterPro" id="IPR036790">
    <property type="entry name" value="Frizzled_dom_sf"/>
</dbReference>
<dbReference type="SUPFAM" id="SSF63501">
    <property type="entry name" value="Frizzled cysteine-rich domain"/>
    <property type="match status" value="1"/>
</dbReference>
<feature type="transmembrane region" description="Helical" evidence="11">
    <location>
        <begin position="261"/>
        <end position="282"/>
    </location>
</feature>
<dbReference type="PRINTS" id="PR00489">
    <property type="entry name" value="FRIZZLED"/>
</dbReference>
<accession>A0A0B5CM76</accession>
<evidence type="ECO:0000259" key="13">
    <source>
        <dbReference type="PROSITE" id="PS50038"/>
    </source>
</evidence>
<dbReference type="SMART" id="SM00063">
    <property type="entry name" value="FRI"/>
    <property type="match status" value="1"/>
</dbReference>
<dbReference type="AlphaFoldDB" id="A0A0B5CM76"/>
<dbReference type="GO" id="GO:0005886">
    <property type="term" value="C:plasma membrane"/>
    <property type="evidence" value="ECO:0007669"/>
    <property type="project" value="TreeGrafter"/>
</dbReference>
<evidence type="ECO:0000313" key="15">
    <source>
        <dbReference type="EMBL" id="AJE25504.1"/>
    </source>
</evidence>
<feature type="transmembrane region" description="Helical" evidence="11">
    <location>
        <begin position="534"/>
        <end position="556"/>
    </location>
</feature>